<dbReference type="AlphaFoldDB" id="A0A9P8I341"/>
<reference evidence="1" key="1">
    <citation type="submission" date="2021-03" db="EMBL/GenBank/DDBJ databases">
        <title>Comparative genomics and phylogenomic investigation of the class Geoglossomycetes provide insights into ecological specialization and systematics.</title>
        <authorList>
            <person name="Melie T."/>
            <person name="Pirro S."/>
            <person name="Miller A.N."/>
            <person name="Quandt A."/>
        </authorList>
    </citation>
    <scope>NUCLEOTIDE SEQUENCE</scope>
    <source>
        <strain evidence="1">GBOQ0MN5Z8</strain>
    </source>
</reference>
<evidence type="ECO:0000313" key="1">
    <source>
        <dbReference type="EMBL" id="KAH0536524.1"/>
    </source>
</evidence>
<dbReference type="OrthoDB" id="3554680at2759"/>
<accession>A0A9P8I341</accession>
<comment type="caution">
    <text evidence="1">The sequence shown here is derived from an EMBL/GenBank/DDBJ whole genome shotgun (WGS) entry which is preliminary data.</text>
</comment>
<organism evidence="1 2">
    <name type="scientific">Glutinoglossum americanum</name>
    <dbReference type="NCBI Taxonomy" id="1670608"/>
    <lineage>
        <taxon>Eukaryota</taxon>
        <taxon>Fungi</taxon>
        <taxon>Dikarya</taxon>
        <taxon>Ascomycota</taxon>
        <taxon>Pezizomycotina</taxon>
        <taxon>Geoglossomycetes</taxon>
        <taxon>Geoglossales</taxon>
        <taxon>Geoglossaceae</taxon>
        <taxon>Glutinoglossum</taxon>
    </lineage>
</organism>
<evidence type="ECO:0000313" key="2">
    <source>
        <dbReference type="Proteomes" id="UP000698800"/>
    </source>
</evidence>
<sequence>MLNKYTTWAELPRISYEDLFRTRLSPVGALGKQELALPSSLVVTTLDLLSGKADPETFEKIAKDGDILKSIVLTSMARETGKELEAWLLTQQKTMPEIGRDWTADIGGKAQQAVTRLLKALSNNAEELELYRLRESLRSAHDENWLELKKMRGLESSRYRTARRRNQRMCNADFIVRKKNQHQSMWDNDMYCHGMDVSDDRGHVLKERHNDSSKADSSPR</sequence>
<name>A0A9P8I341_9PEZI</name>
<gene>
    <name evidence="1" type="ORF">FGG08_006597</name>
</gene>
<protein>
    <submittedName>
        <fullName evidence="1">Uncharacterized protein</fullName>
    </submittedName>
</protein>
<dbReference type="EMBL" id="JAGHQL010000199">
    <property type="protein sequence ID" value="KAH0536524.1"/>
    <property type="molecule type" value="Genomic_DNA"/>
</dbReference>
<keyword evidence="2" id="KW-1185">Reference proteome</keyword>
<proteinExistence type="predicted"/>
<dbReference type="Proteomes" id="UP000698800">
    <property type="component" value="Unassembled WGS sequence"/>
</dbReference>